<dbReference type="PANTHER" id="PTHR37836">
    <property type="entry name" value="LMO1036 PROTEIN"/>
    <property type="match status" value="1"/>
</dbReference>
<dbReference type="InterPro" id="IPR024749">
    <property type="entry name" value="Collagen-bd_put"/>
</dbReference>
<evidence type="ECO:0000259" key="1">
    <source>
        <dbReference type="Pfam" id="PF12904"/>
    </source>
</evidence>
<evidence type="ECO:0000313" key="4">
    <source>
        <dbReference type="Proteomes" id="UP000480178"/>
    </source>
</evidence>
<dbReference type="Pfam" id="PF12904">
    <property type="entry name" value="Collagen_bind_2"/>
    <property type="match status" value="1"/>
</dbReference>
<evidence type="ECO:0000313" key="3">
    <source>
        <dbReference type="EMBL" id="QHT71139.1"/>
    </source>
</evidence>
<name>A0A6C0GSP2_9BACT</name>
<sequence length="471" mass="53331">MFIPTLRHILFRLLSTLLVATLFITHPLMAQLKVSPNKRYLVKADGTPFFYLGDTAWELFHRLNREEADRYLQNRADKGFTVIQAVALAELDGLTDPNPYGHIPLKNNDPTQPNEDYFKHVDYIVNKAQSLGLYISMLPTWGDKIFKDKWGAGPEIFTTQSAKVYGQFLGKRYANKPIIWVLGGDRNPRDEKDIAIWRAMAEGIIAGAGGTDKTTMTYHPQPKEDGGSSTWFHNDEWLDFNMFQTGHCRNSNLYEKITHDYNLTPVKPTMDGEPIYEDHPVCFNAKDLGYSAAYDVRRAAYLDLFAGAFGHTYGCHAVWQMYAPNRKAVNGPLKPWFESIDLPGAEDMTHVRALMESRPILDRVPDQSLLTTDAYAEGDRIQATRGKDYLFVYTTTGRPFTLAMGKISGKQVKGFWFDPREGKSTPVEAVNNTGTHSFTPPSKGLGKDWILILDDASKNYKEPQKVVTRKI</sequence>
<dbReference type="AlphaFoldDB" id="A0A6C0GSP2"/>
<keyword evidence="4" id="KW-1185">Reference proteome</keyword>
<dbReference type="RefSeq" id="WP_162447081.1">
    <property type="nucleotide sequence ID" value="NZ_CP048222.1"/>
</dbReference>
<feature type="domain" description="Putative collagen-binding" evidence="1">
    <location>
        <begin position="364"/>
        <end position="454"/>
    </location>
</feature>
<feature type="domain" description="Apiosidase-like catalytic" evidence="2">
    <location>
        <begin position="35"/>
        <end position="361"/>
    </location>
</feature>
<dbReference type="InterPro" id="IPR025277">
    <property type="entry name" value="Apiosidase-like_cat_dom"/>
</dbReference>
<dbReference type="InterPro" id="IPR017853">
    <property type="entry name" value="GH"/>
</dbReference>
<proteinExistence type="predicted"/>
<evidence type="ECO:0000259" key="2">
    <source>
        <dbReference type="Pfam" id="PF13204"/>
    </source>
</evidence>
<gene>
    <name evidence="3" type="ORF">GXP67_33050</name>
</gene>
<dbReference type="Pfam" id="PF13204">
    <property type="entry name" value="Apiosidase"/>
    <property type="match status" value="1"/>
</dbReference>
<dbReference type="SUPFAM" id="SSF51445">
    <property type="entry name" value="(Trans)glycosidases"/>
    <property type="match status" value="1"/>
</dbReference>
<dbReference type="PANTHER" id="PTHR37836:SF3">
    <property type="entry name" value="ENDOGLUCANASE"/>
    <property type="match status" value="1"/>
</dbReference>
<dbReference type="EMBL" id="CP048222">
    <property type="protein sequence ID" value="QHT71139.1"/>
    <property type="molecule type" value="Genomic_DNA"/>
</dbReference>
<accession>A0A6C0GSP2</accession>
<protein>
    <submittedName>
        <fullName evidence="3">DUF4038 domain-containing protein</fullName>
    </submittedName>
</protein>
<organism evidence="3 4">
    <name type="scientific">Rhodocytophaga rosea</name>
    <dbReference type="NCBI Taxonomy" id="2704465"/>
    <lineage>
        <taxon>Bacteria</taxon>
        <taxon>Pseudomonadati</taxon>
        <taxon>Bacteroidota</taxon>
        <taxon>Cytophagia</taxon>
        <taxon>Cytophagales</taxon>
        <taxon>Rhodocytophagaceae</taxon>
        <taxon>Rhodocytophaga</taxon>
    </lineage>
</organism>
<reference evidence="3 4" key="1">
    <citation type="submission" date="2020-01" db="EMBL/GenBank/DDBJ databases">
        <authorList>
            <person name="Kim M.K."/>
        </authorList>
    </citation>
    <scope>NUCLEOTIDE SEQUENCE [LARGE SCALE GENOMIC DNA]</scope>
    <source>
        <strain evidence="3 4">172606-1</strain>
    </source>
</reference>
<dbReference type="Proteomes" id="UP000480178">
    <property type="component" value="Chromosome"/>
</dbReference>
<dbReference type="KEGG" id="rhoz:GXP67_33050"/>
<dbReference type="Gene3D" id="3.20.20.80">
    <property type="entry name" value="Glycosidases"/>
    <property type="match status" value="1"/>
</dbReference>